<sequence>MVARTTAPAADGWEATLAAALIGADRAPPGPEDEAFADLGPAGDPAGSLLARLAAQGIHRLAGAGLAAEALTPVPPRDLPGPECPPAAAARLALLLAAGPSARSRLEEWCDLAAEAGIRAPAWLLPALAPYRSLWPRPIERIAGPEIAWLDRACAGGAAEPEPPAQDWTEGTPAVRRDAFAAFRERDPDGARAALEAAFRSEKAEMRQTLVDTLDVTLGEADAPFLEACLDDRASGVRAAAQRLLARLTRSPFAARMAARARTALAVETKRRLLGGTTHALTVTLPEEAPALARDGIEPRPYRQKAGGARAGLLQEILAQTPLHAFADHPPRLWIELALRGEWAAPILEGFLAAVRREDDPNWARALTAVLGEAHSGRLSGVRPTNELRDDWARAAALLPDAEWERLVEDLFRKAAVEVILAHLAHAPPAVSERFTLAQLDWLAAVTRGPAGMRDALGRTWLIDRFGERAWPGEDAAAQAAAILARLPGDADERLRRQCAGLADILDVRVAMRRDFTGPEGA</sequence>
<name>A0ABQ4SFD2_9HYPH</name>
<dbReference type="SUPFAM" id="SSF48371">
    <property type="entry name" value="ARM repeat"/>
    <property type="match status" value="1"/>
</dbReference>
<organism evidence="1 2">
    <name type="scientific">Methylobacterium isbiliense</name>
    <dbReference type="NCBI Taxonomy" id="315478"/>
    <lineage>
        <taxon>Bacteria</taxon>
        <taxon>Pseudomonadati</taxon>
        <taxon>Pseudomonadota</taxon>
        <taxon>Alphaproteobacteria</taxon>
        <taxon>Hyphomicrobiales</taxon>
        <taxon>Methylobacteriaceae</taxon>
        <taxon>Methylobacterium</taxon>
    </lineage>
</organism>
<proteinExistence type="predicted"/>
<reference evidence="1" key="2">
    <citation type="submission" date="2021-08" db="EMBL/GenBank/DDBJ databases">
        <authorList>
            <person name="Tani A."/>
            <person name="Ola A."/>
            <person name="Ogura Y."/>
            <person name="Katsura K."/>
            <person name="Hayashi T."/>
        </authorList>
    </citation>
    <scope>NUCLEOTIDE SEQUENCE</scope>
    <source>
        <strain evidence="1">DSM 17168</strain>
    </source>
</reference>
<evidence type="ECO:0000313" key="1">
    <source>
        <dbReference type="EMBL" id="GJE01905.1"/>
    </source>
</evidence>
<gene>
    <name evidence="1" type="ORF">GMJLKIPL_3846</name>
</gene>
<reference evidence="1" key="1">
    <citation type="journal article" date="2021" name="Front. Microbiol.">
        <title>Comprehensive Comparative Genomics and Phenotyping of Methylobacterium Species.</title>
        <authorList>
            <person name="Alessa O."/>
            <person name="Ogura Y."/>
            <person name="Fujitani Y."/>
            <person name="Takami H."/>
            <person name="Hayashi T."/>
            <person name="Sahin N."/>
            <person name="Tani A."/>
        </authorList>
    </citation>
    <scope>NUCLEOTIDE SEQUENCE</scope>
    <source>
        <strain evidence="1">DSM 17168</strain>
    </source>
</reference>
<dbReference type="InterPro" id="IPR016024">
    <property type="entry name" value="ARM-type_fold"/>
</dbReference>
<evidence type="ECO:0000313" key="2">
    <source>
        <dbReference type="Proteomes" id="UP001055153"/>
    </source>
</evidence>
<keyword evidence="2" id="KW-1185">Reference proteome</keyword>
<accession>A0ABQ4SFD2</accession>
<protein>
    <submittedName>
        <fullName evidence="1">Uncharacterized protein</fullName>
    </submittedName>
</protein>
<comment type="caution">
    <text evidence="1">The sequence shown here is derived from an EMBL/GenBank/DDBJ whole genome shotgun (WGS) entry which is preliminary data.</text>
</comment>
<dbReference type="Pfam" id="PF18944">
    <property type="entry name" value="DUF5691"/>
    <property type="match status" value="1"/>
</dbReference>
<dbReference type="InterPro" id="IPR043746">
    <property type="entry name" value="DUF5691"/>
</dbReference>
<dbReference type="Proteomes" id="UP001055153">
    <property type="component" value="Unassembled WGS sequence"/>
</dbReference>
<dbReference type="EMBL" id="BPQQ01000044">
    <property type="protein sequence ID" value="GJE01905.1"/>
    <property type="molecule type" value="Genomic_DNA"/>
</dbReference>
<dbReference type="RefSeq" id="WP_238237139.1">
    <property type="nucleotide sequence ID" value="NZ_BPQQ01000044.1"/>
</dbReference>